<accession>A0ABS8WFC3</accession>
<dbReference type="PROSITE" id="PS51891">
    <property type="entry name" value="CENP_V_GFA"/>
    <property type="match status" value="1"/>
</dbReference>
<dbReference type="InterPro" id="IPR006913">
    <property type="entry name" value="CENP-V/GFA"/>
</dbReference>
<evidence type="ECO:0000313" key="7">
    <source>
        <dbReference type="Proteomes" id="UP001201273"/>
    </source>
</evidence>
<name>A0ABS8WFC3_9GAMM</name>
<organism evidence="6 7">
    <name type="scientific">Motilimonas cestriensis</name>
    <dbReference type="NCBI Taxonomy" id="2742685"/>
    <lineage>
        <taxon>Bacteria</taxon>
        <taxon>Pseudomonadati</taxon>
        <taxon>Pseudomonadota</taxon>
        <taxon>Gammaproteobacteria</taxon>
        <taxon>Alteromonadales</taxon>
        <taxon>Alteromonadales genera incertae sedis</taxon>
        <taxon>Motilimonas</taxon>
    </lineage>
</organism>
<keyword evidence="2" id="KW-0479">Metal-binding</keyword>
<evidence type="ECO:0000259" key="5">
    <source>
        <dbReference type="PROSITE" id="PS51891"/>
    </source>
</evidence>
<sequence>MTDIQGSCLCGRVVFSCDNRFSQFHFCHCQQCQKTSGSAHAANLFTEPSNINWLKGQDQIKRFDVPGRAISSAFCQHCGCAMPYLSGTGKALVVPAGCLDGEPNIAVDDQIFWAERASWYDAALASQCFLGFPRVC</sequence>
<evidence type="ECO:0000256" key="4">
    <source>
        <dbReference type="ARBA" id="ARBA00023239"/>
    </source>
</evidence>
<feature type="domain" description="CENP-V/GFA" evidence="5">
    <location>
        <begin position="4"/>
        <end position="121"/>
    </location>
</feature>
<keyword evidence="7" id="KW-1185">Reference proteome</keyword>
<dbReference type="RefSeq" id="WP_233054063.1">
    <property type="nucleotide sequence ID" value="NZ_CP170335.1"/>
</dbReference>
<reference evidence="6 7" key="1">
    <citation type="journal article" date="2022" name="Environ. Microbiol. Rep.">
        <title>Eco-phylogenetic analyses reveal divergent evolution of vitamin B12 metabolism in the marine bacterial family 'Psychromonadaceae'.</title>
        <authorList>
            <person name="Jin X."/>
            <person name="Yang Y."/>
            <person name="Cao H."/>
            <person name="Gao B."/>
            <person name="Zhao Z."/>
        </authorList>
    </citation>
    <scope>NUCLEOTIDE SEQUENCE [LARGE SCALE GENOMIC DNA]</scope>
    <source>
        <strain evidence="6 7">MKS20</strain>
    </source>
</reference>
<dbReference type="Proteomes" id="UP001201273">
    <property type="component" value="Unassembled WGS sequence"/>
</dbReference>
<dbReference type="PANTHER" id="PTHR33337:SF40">
    <property type="entry name" value="CENP-V_GFA DOMAIN-CONTAINING PROTEIN-RELATED"/>
    <property type="match status" value="1"/>
</dbReference>
<keyword evidence="3" id="KW-0862">Zinc</keyword>
<dbReference type="SUPFAM" id="SSF51316">
    <property type="entry name" value="Mss4-like"/>
    <property type="match status" value="1"/>
</dbReference>
<evidence type="ECO:0000313" key="6">
    <source>
        <dbReference type="EMBL" id="MCE2596421.1"/>
    </source>
</evidence>
<evidence type="ECO:0000256" key="3">
    <source>
        <dbReference type="ARBA" id="ARBA00022833"/>
    </source>
</evidence>
<dbReference type="Pfam" id="PF04828">
    <property type="entry name" value="GFA"/>
    <property type="match status" value="1"/>
</dbReference>
<dbReference type="EMBL" id="JAIMJA010000019">
    <property type="protein sequence ID" value="MCE2596421.1"/>
    <property type="molecule type" value="Genomic_DNA"/>
</dbReference>
<keyword evidence="4" id="KW-0456">Lyase</keyword>
<dbReference type="PANTHER" id="PTHR33337">
    <property type="entry name" value="GFA DOMAIN-CONTAINING PROTEIN"/>
    <property type="match status" value="1"/>
</dbReference>
<gene>
    <name evidence="6" type="ORF">K6Y31_16620</name>
</gene>
<comment type="caution">
    <text evidence="6">The sequence shown here is derived from an EMBL/GenBank/DDBJ whole genome shotgun (WGS) entry which is preliminary data.</text>
</comment>
<dbReference type="InterPro" id="IPR011057">
    <property type="entry name" value="Mss4-like_sf"/>
</dbReference>
<evidence type="ECO:0000256" key="1">
    <source>
        <dbReference type="ARBA" id="ARBA00005495"/>
    </source>
</evidence>
<evidence type="ECO:0000256" key="2">
    <source>
        <dbReference type="ARBA" id="ARBA00022723"/>
    </source>
</evidence>
<proteinExistence type="inferred from homology"/>
<dbReference type="Gene3D" id="3.90.1590.10">
    <property type="entry name" value="glutathione-dependent formaldehyde- activating enzyme (gfa)"/>
    <property type="match status" value="1"/>
</dbReference>
<protein>
    <submittedName>
        <fullName evidence="6">GFA family protein</fullName>
    </submittedName>
</protein>
<comment type="similarity">
    <text evidence="1">Belongs to the Gfa family.</text>
</comment>